<gene>
    <name evidence="1" type="ORF">AURDEDRAFT_178804</name>
</gene>
<organism evidence="1 2">
    <name type="scientific">Auricularia subglabra (strain TFB-10046 / SS5)</name>
    <name type="common">White-rot fungus</name>
    <name type="synonym">Auricularia delicata (strain TFB10046)</name>
    <dbReference type="NCBI Taxonomy" id="717982"/>
    <lineage>
        <taxon>Eukaryota</taxon>
        <taxon>Fungi</taxon>
        <taxon>Dikarya</taxon>
        <taxon>Basidiomycota</taxon>
        <taxon>Agaricomycotina</taxon>
        <taxon>Agaricomycetes</taxon>
        <taxon>Auriculariales</taxon>
        <taxon>Auriculariaceae</taxon>
        <taxon>Auricularia</taxon>
    </lineage>
</organism>
<sequence length="201" mass="22679">MSKLTFTACCGPPGNVEFSSALTSAPCLGDLPFLHIHSTTLSLADCFPSPEDLKPVPDGLKDAFSNGSRSAVLKVKRELPTCHSQKTQLFRNSNWYRQRIIDCTARFNLHRLTGRVHGLATYLTWHDLSALLGENYVWDDVIDARGELIHARLARLTYPIDFSRITRIWPPSVLLALRHLIQSREITELVIVRVVHEHAMP</sequence>
<evidence type="ECO:0000313" key="2">
    <source>
        <dbReference type="Proteomes" id="UP000006514"/>
    </source>
</evidence>
<protein>
    <submittedName>
        <fullName evidence="1">Uncharacterized protein</fullName>
    </submittedName>
</protein>
<keyword evidence="2" id="KW-1185">Reference proteome</keyword>
<dbReference type="Proteomes" id="UP000006514">
    <property type="component" value="Unassembled WGS sequence"/>
</dbReference>
<dbReference type="AlphaFoldDB" id="J0WIR5"/>
<dbReference type="InParanoid" id="J0WIR5"/>
<accession>J0WIR5</accession>
<reference evidence="2" key="1">
    <citation type="journal article" date="2012" name="Science">
        <title>The Paleozoic origin of enzymatic lignin decomposition reconstructed from 31 fungal genomes.</title>
        <authorList>
            <person name="Floudas D."/>
            <person name="Binder M."/>
            <person name="Riley R."/>
            <person name="Barry K."/>
            <person name="Blanchette R.A."/>
            <person name="Henrissat B."/>
            <person name="Martinez A.T."/>
            <person name="Otillar R."/>
            <person name="Spatafora J.W."/>
            <person name="Yadav J.S."/>
            <person name="Aerts A."/>
            <person name="Benoit I."/>
            <person name="Boyd A."/>
            <person name="Carlson A."/>
            <person name="Copeland A."/>
            <person name="Coutinho P.M."/>
            <person name="de Vries R.P."/>
            <person name="Ferreira P."/>
            <person name="Findley K."/>
            <person name="Foster B."/>
            <person name="Gaskell J."/>
            <person name="Glotzer D."/>
            <person name="Gorecki P."/>
            <person name="Heitman J."/>
            <person name="Hesse C."/>
            <person name="Hori C."/>
            <person name="Igarashi K."/>
            <person name="Jurgens J.A."/>
            <person name="Kallen N."/>
            <person name="Kersten P."/>
            <person name="Kohler A."/>
            <person name="Kuees U."/>
            <person name="Kumar T.K.A."/>
            <person name="Kuo A."/>
            <person name="LaButti K."/>
            <person name="Larrondo L.F."/>
            <person name="Lindquist E."/>
            <person name="Ling A."/>
            <person name="Lombard V."/>
            <person name="Lucas S."/>
            <person name="Lundell T."/>
            <person name="Martin R."/>
            <person name="McLaughlin D.J."/>
            <person name="Morgenstern I."/>
            <person name="Morin E."/>
            <person name="Murat C."/>
            <person name="Nagy L.G."/>
            <person name="Nolan M."/>
            <person name="Ohm R.A."/>
            <person name="Patyshakuliyeva A."/>
            <person name="Rokas A."/>
            <person name="Ruiz-Duenas F.J."/>
            <person name="Sabat G."/>
            <person name="Salamov A."/>
            <person name="Samejima M."/>
            <person name="Schmutz J."/>
            <person name="Slot J.C."/>
            <person name="St John F."/>
            <person name="Stenlid J."/>
            <person name="Sun H."/>
            <person name="Sun S."/>
            <person name="Syed K."/>
            <person name="Tsang A."/>
            <person name="Wiebenga A."/>
            <person name="Young D."/>
            <person name="Pisabarro A."/>
            <person name="Eastwood D.C."/>
            <person name="Martin F."/>
            <person name="Cullen D."/>
            <person name="Grigoriev I.V."/>
            <person name="Hibbett D.S."/>
        </authorList>
    </citation>
    <scope>NUCLEOTIDE SEQUENCE [LARGE SCALE GENOMIC DNA]</scope>
    <source>
        <strain evidence="2">TFB10046</strain>
    </source>
</reference>
<name>J0WIR5_AURST</name>
<dbReference type="EMBL" id="JH689257">
    <property type="protein sequence ID" value="EJD32168.1"/>
    <property type="molecule type" value="Genomic_DNA"/>
</dbReference>
<proteinExistence type="predicted"/>
<dbReference type="KEGG" id="adl:AURDEDRAFT_178804"/>
<evidence type="ECO:0000313" key="1">
    <source>
        <dbReference type="EMBL" id="EJD32168.1"/>
    </source>
</evidence>